<accession>A0A967B6Z6</accession>
<sequence>MAEHGCPQRALDAVPERARRGGRKGPLKIADEAEILREIEATQALGGRILTLHDPDYPALLAEVPDSPPIISVLGDVACLNAERSIGMVGARNASAAGMRLAESLATELSHAGITVVSGLARGIDGAAHKGALHGDFPQWGSTVAAIAGGLDVVYPPEHASLQELIAQKGAIVTEAPLGTQPQARHFPRRNRLIAGLTLGTVVVEAALRSGSLITAELADRYSRAVFAVPGSPLDPRCRGSNDLLRKHAHLVEDLSDIVPYLRRETMGGHLFGKGFSEEQAAWRGPPGLAAPDVEIVRTRMKELLSFTPVPVDDLVRRCQFSVSAVLAVLTELELAGRVEMLPGGAVVQLLPAEME</sequence>
<dbReference type="PANTHER" id="PTHR43022">
    <property type="entry name" value="PROTEIN SMF"/>
    <property type="match status" value="1"/>
</dbReference>
<evidence type="ECO:0000259" key="3">
    <source>
        <dbReference type="Pfam" id="PF02481"/>
    </source>
</evidence>
<evidence type="ECO:0000259" key="4">
    <source>
        <dbReference type="Pfam" id="PF17782"/>
    </source>
</evidence>
<evidence type="ECO:0000256" key="1">
    <source>
        <dbReference type="ARBA" id="ARBA00006525"/>
    </source>
</evidence>
<gene>
    <name evidence="5" type="primary">dprA</name>
    <name evidence="5" type="ORF">GOB87_04500</name>
</gene>
<evidence type="ECO:0000313" key="6">
    <source>
        <dbReference type="Proteomes" id="UP000597459"/>
    </source>
</evidence>
<organism evidence="5 6">
    <name type="scientific">Acetobacter estunensis</name>
    <dbReference type="NCBI Taxonomy" id="104097"/>
    <lineage>
        <taxon>Bacteria</taxon>
        <taxon>Pseudomonadati</taxon>
        <taxon>Pseudomonadota</taxon>
        <taxon>Alphaproteobacteria</taxon>
        <taxon>Acetobacterales</taxon>
        <taxon>Acetobacteraceae</taxon>
        <taxon>Acetobacter</taxon>
    </lineage>
</organism>
<dbReference type="InterPro" id="IPR057666">
    <property type="entry name" value="DrpA_SLOG"/>
</dbReference>
<protein>
    <submittedName>
        <fullName evidence="5">DNA-protecting protein DprA</fullName>
    </submittedName>
</protein>
<name>A0A967B6Z6_9PROT</name>
<dbReference type="Proteomes" id="UP000597459">
    <property type="component" value="Unassembled WGS sequence"/>
</dbReference>
<dbReference type="PANTHER" id="PTHR43022:SF1">
    <property type="entry name" value="PROTEIN SMF"/>
    <property type="match status" value="1"/>
</dbReference>
<dbReference type="InterPro" id="IPR041614">
    <property type="entry name" value="DprA_WH"/>
</dbReference>
<evidence type="ECO:0000256" key="2">
    <source>
        <dbReference type="SAM" id="MobiDB-lite"/>
    </source>
</evidence>
<dbReference type="EMBL" id="WOTH01000006">
    <property type="protein sequence ID" value="NHO53221.1"/>
    <property type="molecule type" value="Genomic_DNA"/>
</dbReference>
<dbReference type="SUPFAM" id="SSF102405">
    <property type="entry name" value="MCP/YpsA-like"/>
    <property type="match status" value="1"/>
</dbReference>
<evidence type="ECO:0000313" key="5">
    <source>
        <dbReference type="EMBL" id="NHO53221.1"/>
    </source>
</evidence>
<dbReference type="Gene3D" id="3.40.50.450">
    <property type="match status" value="1"/>
</dbReference>
<dbReference type="AlphaFoldDB" id="A0A967B6Z6"/>
<dbReference type="Pfam" id="PF21102">
    <property type="entry name" value="DprA_N"/>
    <property type="match status" value="1"/>
</dbReference>
<feature type="domain" description="Smf/DprA SLOG" evidence="3">
    <location>
        <begin position="49"/>
        <end position="260"/>
    </location>
</feature>
<dbReference type="NCBIfam" id="TIGR00732">
    <property type="entry name" value="dprA"/>
    <property type="match status" value="1"/>
</dbReference>
<reference evidence="5" key="1">
    <citation type="submission" date="2019-11" db="EMBL/GenBank/DDBJ databases">
        <title>Description of new Acetobacter species.</title>
        <authorList>
            <person name="Cleenwerck I."/>
            <person name="Sombolestani A.S."/>
        </authorList>
    </citation>
    <scope>NUCLEOTIDE SEQUENCE</scope>
    <source>
        <strain evidence="5">LMG 1626</strain>
    </source>
</reference>
<feature type="domain" description="DprA winged helix" evidence="4">
    <location>
        <begin position="289"/>
        <end position="345"/>
    </location>
</feature>
<proteinExistence type="inferred from homology"/>
<dbReference type="GO" id="GO:0009294">
    <property type="term" value="P:DNA-mediated transformation"/>
    <property type="evidence" value="ECO:0007669"/>
    <property type="project" value="InterPro"/>
</dbReference>
<dbReference type="Pfam" id="PF17782">
    <property type="entry name" value="WHD_DprA"/>
    <property type="match status" value="1"/>
</dbReference>
<feature type="region of interest" description="Disordered" evidence="2">
    <location>
        <begin position="1"/>
        <end position="24"/>
    </location>
</feature>
<comment type="similarity">
    <text evidence="1">Belongs to the DprA/Smf family.</text>
</comment>
<comment type="caution">
    <text evidence="5">The sequence shown here is derived from an EMBL/GenBank/DDBJ whole genome shotgun (WGS) entry which is preliminary data.</text>
</comment>
<dbReference type="InterPro" id="IPR036388">
    <property type="entry name" value="WH-like_DNA-bd_sf"/>
</dbReference>
<dbReference type="Gene3D" id="1.10.10.10">
    <property type="entry name" value="Winged helix-like DNA-binding domain superfamily/Winged helix DNA-binding domain"/>
    <property type="match status" value="1"/>
</dbReference>
<keyword evidence="6" id="KW-1185">Reference proteome</keyword>
<dbReference type="Pfam" id="PF02481">
    <property type="entry name" value="DNA_processg_A"/>
    <property type="match status" value="1"/>
</dbReference>
<dbReference type="InterPro" id="IPR003488">
    <property type="entry name" value="DprA"/>
</dbReference>